<gene>
    <name evidence="2" type="ORF">ACFQ03_19420</name>
</gene>
<dbReference type="SUPFAM" id="SSF51730">
    <property type="entry name" value="FAD-linked oxidoreductase"/>
    <property type="match status" value="1"/>
</dbReference>
<sequence>MMEMEKRAADALKSIARNQQLKAYLSQSEVMYPVLLQAAKRFIAGETREEGIQQSKLLASRGYRVSIEYIGENTPSAEDCVKAREEFAALIKEIARESLEAAVCLDLSHIGLTVDRGLAADNINILAKEGREHGISIMVSWRPKCCTGLRQKG</sequence>
<dbReference type="EMBL" id="JBHTIU010000077">
    <property type="protein sequence ID" value="MFD0871314.1"/>
    <property type="molecule type" value="Genomic_DNA"/>
</dbReference>
<dbReference type="InterPro" id="IPR029041">
    <property type="entry name" value="FAD-linked_oxidoreductase-like"/>
</dbReference>
<evidence type="ECO:0000313" key="3">
    <source>
        <dbReference type="Proteomes" id="UP001597120"/>
    </source>
</evidence>
<evidence type="ECO:0000256" key="1">
    <source>
        <dbReference type="ARBA" id="ARBA00023002"/>
    </source>
</evidence>
<protein>
    <recommendedName>
        <fullName evidence="4">Proline dehydrogenase</fullName>
    </recommendedName>
</protein>
<accession>A0ABW3DFJ8</accession>
<evidence type="ECO:0000313" key="2">
    <source>
        <dbReference type="EMBL" id="MFD0871314.1"/>
    </source>
</evidence>
<reference evidence="3" key="1">
    <citation type="journal article" date="2019" name="Int. J. Syst. Evol. Microbiol.">
        <title>The Global Catalogue of Microorganisms (GCM) 10K type strain sequencing project: providing services to taxonomists for standard genome sequencing and annotation.</title>
        <authorList>
            <consortium name="The Broad Institute Genomics Platform"/>
            <consortium name="The Broad Institute Genome Sequencing Center for Infectious Disease"/>
            <person name="Wu L."/>
            <person name="Ma J."/>
        </authorList>
    </citation>
    <scope>NUCLEOTIDE SEQUENCE [LARGE SCALE GENOMIC DNA]</scope>
    <source>
        <strain evidence="3">CCUG 57263</strain>
    </source>
</reference>
<proteinExistence type="predicted"/>
<evidence type="ECO:0008006" key="4">
    <source>
        <dbReference type="Google" id="ProtNLM"/>
    </source>
</evidence>
<dbReference type="Gene3D" id="3.20.20.220">
    <property type="match status" value="1"/>
</dbReference>
<organism evidence="2 3">
    <name type="scientific">Paenibacillus residui</name>
    <dbReference type="NCBI Taxonomy" id="629724"/>
    <lineage>
        <taxon>Bacteria</taxon>
        <taxon>Bacillati</taxon>
        <taxon>Bacillota</taxon>
        <taxon>Bacilli</taxon>
        <taxon>Bacillales</taxon>
        <taxon>Paenibacillaceae</taxon>
        <taxon>Paenibacillus</taxon>
    </lineage>
</organism>
<dbReference type="RefSeq" id="WP_379290279.1">
    <property type="nucleotide sequence ID" value="NZ_JBHTIU010000077.1"/>
</dbReference>
<dbReference type="Proteomes" id="UP001597120">
    <property type="component" value="Unassembled WGS sequence"/>
</dbReference>
<keyword evidence="3" id="KW-1185">Reference proteome</keyword>
<keyword evidence="1" id="KW-0560">Oxidoreductase</keyword>
<name>A0ABW3DFJ8_9BACL</name>
<comment type="caution">
    <text evidence="2">The sequence shown here is derived from an EMBL/GenBank/DDBJ whole genome shotgun (WGS) entry which is preliminary data.</text>
</comment>